<dbReference type="GO" id="GO:0003723">
    <property type="term" value="F:RNA binding"/>
    <property type="evidence" value="ECO:0007669"/>
    <property type="project" value="UniProtKB-KW"/>
</dbReference>
<keyword evidence="9" id="KW-0539">Nucleus</keyword>
<comment type="caution">
    <text evidence="14">The sequence shown here is derived from an EMBL/GenBank/DDBJ whole genome shotgun (WGS) entry which is preliminary data.</text>
</comment>
<dbReference type="GO" id="GO:0005829">
    <property type="term" value="C:cytosol"/>
    <property type="evidence" value="ECO:0007669"/>
    <property type="project" value="TreeGrafter"/>
</dbReference>
<feature type="compositionally biased region" description="Basic and acidic residues" evidence="11">
    <location>
        <begin position="730"/>
        <end position="744"/>
    </location>
</feature>
<keyword evidence="15" id="KW-1185">Reference proteome</keyword>
<evidence type="ECO:0000313" key="15">
    <source>
        <dbReference type="Proteomes" id="UP000694255"/>
    </source>
</evidence>
<dbReference type="EMBL" id="JAGSYN010000108">
    <property type="protein sequence ID" value="KAG7664067.1"/>
    <property type="molecule type" value="Genomic_DNA"/>
</dbReference>
<feature type="region of interest" description="Disordered" evidence="11">
    <location>
        <begin position="703"/>
        <end position="744"/>
    </location>
</feature>
<keyword evidence="5" id="KW-0378">Hydrolase</keyword>
<dbReference type="RefSeq" id="XP_049264299.1">
    <property type="nucleotide sequence ID" value="XM_049406136.1"/>
</dbReference>
<keyword evidence="8" id="KW-0694">RNA-binding</keyword>
<evidence type="ECO:0000259" key="13">
    <source>
        <dbReference type="PROSITE" id="PS51194"/>
    </source>
</evidence>
<dbReference type="Pfam" id="PF00270">
    <property type="entry name" value="DEAD"/>
    <property type="match status" value="1"/>
</dbReference>
<feature type="compositionally biased region" description="Basic and acidic residues" evidence="11">
    <location>
        <begin position="93"/>
        <end position="124"/>
    </location>
</feature>
<dbReference type="InterPro" id="IPR050079">
    <property type="entry name" value="DEAD_box_RNA_helicase"/>
</dbReference>
<feature type="compositionally biased region" description="Gly residues" evidence="11">
    <location>
        <begin position="125"/>
        <end position="142"/>
    </location>
</feature>
<evidence type="ECO:0000256" key="9">
    <source>
        <dbReference type="ARBA" id="ARBA00023242"/>
    </source>
</evidence>
<dbReference type="EC" id="3.6.4.13" evidence="2"/>
<dbReference type="GO" id="GO:0003724">
    <property type="term" value="F:RNA helicase activity"/>
    <property type="evidence" value="ECO:0007669"/>
    <property type="project" value="UniProtKB-EC"/>
</dbReference>
<evidence type="ECO:0000256" key="3">
    <source>
        <dbReference type="ARBA" id="ARBA00022517"/>
    </source>
</evidence>
<dbReference type="OrthoDB" id="193716at2759"/>
<organism evidence="14 15">
    <name type="scientific">[Candida] subhashii</name>
    <dbReference type="NCBI Taxonomy" id="561895"/>
    <lineage>
        <taxon>Eukaryota</taxon>
        <taxon>Fungi</taxon>
        <taxon>Dikarya</taxon>
        <taxon>Ascomycota</taxon>
        <taxon>Saccharomycotina</taxon>
        <taxon>Pichiomycetes</taxon>
        <taxon>Debaryomycetaceae</taxon>
        <taxon>Spathaspora</taxon>
    </lineage>
</organism>
<comment type="catalytic activity">
    <reaction evidence="10">
        <text>ATP + H2O = ADP + phosphate + H(+)</text>
        <dbReference type="Rhea" id="RHEA:13065"/>
        <dbReference type="ChEBI" id="CHEBI:15377"/>
        <dbReference type="ChEBI" id="CHEBI:15378"/>
        <dbReference type="ChEBI" id="CHEBI:30616"/>
        <dbReference type="ChEBI" id="CHEBI:43474"/>
        <dbReference type="ChEBI" id="CHEBI:456216"/>
        <dbReference type="EC" id="3.6.4.13"/>
    </reaction>
</comment>
<feature type="compositionally biased region" description="Basic and acidic residues" evidence="11">
    <location>
        <begin position="678"/>
        <end position="691"/>
    </location>
</feature>
<keyword evidence="4" id="KW-0547">Nucleotide-binding</keyword>
<proteinExistence type="predicted"/>
<evidence type="ECO:0000256" key="10">
    <source>
        <dbReference type="ARBA" id="ARBA00047984"/>
    </source>
</evidence>
<sequence>MIALRKIVLKASTRYSITTATTASASITPAIMRNSGMMMTPTRGFQSTFSNKNKSFEDIMSHMKQAHENTIAKAAENAKFVQQAAHEASAEDSSPRFERHSKNRFADRYDRRDRDNDYGSDRRGGYGGRGGYGSRGGRGGYGGRERGDRVGNYVREQLPEAPEPTKIIDESFVPISPGDFKGTGLIRHELLEALEVNEYKEFTPIQKEAIIPALKTEKGLVCRAKTGTGKTLTFIIPTVEYVLNNHKPGIKALIVAPTRDLADQIVAEYNKVINGLDRKVRPKTLLICGGKPNRIDPRSPPDIVVATPGRLEADLKNPEISSLFDQLAYRVYDEADRLLDIGFEPSLDAIDRQIHRVRDQTVAPLKSLLFSATIDETIAKFARKHIHPNYDYINTVSENDADVHENIHQVLVKCNDQVDKFQTVFSYIVEELKVEGFKGMLFLPTKTAVDWFHKSLLEVLHSDVTKVHGEERSRYNVYTIHGGKSVGQRNHALASFKTHKQSLLITTDVAARGIDVKNVSHVIQMSPSSETADYVHKVGRTGRAGAKGTAITFICAQEVGYIKRLQQDFQIDFHEVTKSEDMPQFQCLENLVPDEFGLNDFMGSYMGYAASLIRTYRMDPTDVVREIGDFQRFVLQDPSAKLRLPRQVEGQFAKISPDVRQEYVSGGSKGFGFRTGGHRGEKRGGFDRGSSYDDGFRAKRYNNYERGYSQRDSYQSRGGRDGYRSYGGSNRDRYGGGNRNNEDF</sequence>
<keyword evidence="6" id="KW-0347">Helicase</keyword>
<feature type="region of interest" description="Disordered" evidence="11">
    <location>
        <begin position="666"/>
        <end position="691"/>
    </location>
</feature>
<dbReference type="GO" id="GO:0005730">
    <property type="term" value="C:nucleolus"/>
    <property type="evidence" value="ECO:0007669"/>
    <property type="project" value="UniProtKB-SubCell"/>
</dbReference>
<dbReference type="PANTHER" id="PTHR47959">
    <property type="entry name" value="ATP-DEPENDENT RNA HELICASE RHLE-RELATED"/>
    <property type="match status" value="1"/>
</dbReference>
<accession>A0A8J5UQC6</accession>
<keyword evidence="3" id="KW-0690">Ribosome biogenesis</keyword>
<evidence type="ECO:0000256" key="4">
    <source>
        <dbReference type="ARBA" id="ARBA00022741"/>
    </source>
</evidence>
<reference evidence="14 15" key="1">
    <citation type="journal article" date="2021" name="DNA Res.">
        <title>Genome analysis of Candida subhashii reveals its hybrid nature and dual mitochondrial genome conformations.</title>
        <authorList>
            <person name="Mixao V."/>
            <person name="Hegedusova E."/>
            <person name="Saus E."/>
            <person name="Pryszcz L.P."/>
            <person name="Cillingova A."/>
            <person name="Nosek J."/>
            <person name="Gabaldon T."/>
        </authorList>
    </citation>
    <scope>NUCLEOTIDE SEQUENCE [LARGE SCALE GENOMIC DNA]</scope>
    <source>
        <strain evidence="14 15">CBS 10753</strain>
    </source>
</reference>
<dbReference type="SMART" id="SM00490">
    <property type="entry name" value="HELICc"/>
    <property type="match status" value="1"/>
</dbReference>
<evidence type="ECO:0000256" key="1">
    <source>
        <dbReference type="ARBA" id="ARBA00004604"/>
    </source>
</evidence>
<feature type="domain" description="Helicase ATP-binding" evidence="12">
    <location>
        <begin position="211"/>
        <end position="392"/>
    </location>
</feature>
<evidence type="ECO:0000256" key="8">
    <source>
        <dbReference type="ARBA" id="ARBA00022884"/>
    </source>
</evidence>
<dbReference type="PROSITE" id="PS51194">
    <property type="entry name" value="HELICASE_CTER"/>
    <property type="match status" value="1"/>
</dbReference>
<evidence type="ECO:0000256" key="11">
    <source>
        <dbReference type="SAM" id="MobiDB-lite"/>
    </source>
</evidence>
<evidence type="ECO:0000313" key="14">
    <source>
        <dbReference type="EMBL" id="KAG7664067.1"/>
    </source>
</evidence>
<dbReference type="AlphaFoldDB" id="A0A8J5UQC6"/>
<dbReference type="Pfam" id="PF00271">
    <property type="entry name" value="Helicase_C"/>
    <property type="match status" value="1"/>
</dbReference>
<dbReference type="PROSITE" id="PS51192">
    <property type="entry name" value="HELICASE_ATP_BIND_1"/>
    <property type="match status" value="1"/>
</dbReference>
<dbReference type="GO" id="GO:0016787">
    <property type="term" value="F:hydrolase activity"/>
    <property type="evidence" value="ECO:0007669"/>
    <property type="project" value="UniProtKB-KW"/>
</dbReference>
<name>A0A8J5UQC6_9ASCO</name>
<evidence type="ECO:0000256" key="2">
    <source>
        <dbReference type="ARBA" id="ARBA00012552"/>
    </source>
</evidence>
<dbReference type="CDD" id="cd18787">
    <property type="entry name" value="SF2_C_DEAD"/>
    <property type="match status" value="1"/>
</dbReference>
<dbReference type="GO" id="GO:0005524">
    <property type="term" value="F:ATP binding"/>
    <property type="evidence" value="ECO:0007669"/>
    <property type="project" value="UniProtKB-KW"/>
</dbReference>
<dbReference type="GeneID" id="73469192"/>
<protein>
    <recommendedName>
        <fullName evidence="2">RNA helicase</fullName>
        <ecNumber evidence="2">3.6.4.13</ecNumber>
    </recommendedName>
</protein>
<gene>
    <name evidence="14" type="ORF">J8A68_002391</name>
</gene>
<dbReference type="Proteomes" id="UP000694255">
    <property type="component" value="Unassembled WGS sequence"/>
</dbReference>
<evidence type="ECO:0000256" key="5">
    <source>
        <dbReference type="ARBA" id="ARBA00022801"/>
    </source>
</evidence>
<keyword evidence="7" id="KW-0067">ATP-binding</keyword>
<dbReference type="PANTHER" id="PTHR47959:SF1">
    <property type="entry name" value="ATP-DEPENDENT RNA HELICASE DBPA"/>
    <property type="match status" value="1"/>
</dbReference>
<dbReference type="GO" id="GO:0006364">
    <property type="term" value="P:rRNA processing"/>
    <property type="evidence" value="ECO:0007669"/>
    <property type="project" value="UniProtKB-ARBA"/>
</dbReference>
<dbReference type="InterPro" id="IPR011545">
    <property type="entry name" value="DEAD/DEAH_box_helicase_dom"/>
</dbReference>
<feature type="domain" description="Helicase C-terminal" evidence="13">
    <location>
        <begin position="420"/>
        <end position="584"/>
    </location>
</feature>
<evidence type="ECO:0000256" key="6">
    <source>
        <dbReference type="ARBA" id="ARBA00022806"/>
    </source>
</evidence>
<comment type="subcellular location">
    <subcellularLocation>
        <location evidence="1">Nucleus</location>
        <location evidence="1">Nucleolus</location>
    </subcellularLocation>
</comment>
<dbReference type="InterPro" id="IPR001650">
    <property type="entry name" value="Helicase_C-like"/>
</dbReference>
<evidence type="ECO:0000259" key="12">
    <source>
        <dbReference type="PROSITE" id="PS51192"/>
    </source>
</evidence>
<dbReference type="InterPro" id="IPR014001">
    <property type="entry name" value="Helicase_ATP-bd"/>
</dbReference>
<dbReference type="SMART" id="SM00487">
    <property type="entry name" value="DEXDc"/>
    <property type="match status" value="1"/>
</dbReference>
<evidence type="ECO:0000256" key="7">
    <source>
        <dbReference type="ARBA" id="ARBA00022840"/>
    </source>
</evidence>
<feature type="region of interest" description="Disordered" evidence="11">
    <location>
        <begin position="81"/>
        <end position="148"/>
    </location>
</feature>